<feature type="compositionally biased region" description="Basic and acidic residues" evidence="7">
    <location>
        <begin position="53"/>
        <end position="67"/>
    </location>
</feature>
<accession>A0A7N0ZY07</accession>
<proteinExistence type="predicted"/>
<feature type="region of interest" description="Disordered" evidence="7">
    <location>
        <begin position="40"/>
        <end position="71"/>
    </location>
</feature>
<keyword evidence="4" id="KW-0238">DNA-binding</keyword>
<dbReference type="PANTHER" id="PTHR46373:SF2">
    <property type="entry name" value="RWP-RK DOMAIN-CONTAINING PROTEIN"/>
    <property type="match status" value="1"/>
</dbReference>
<evidence type="ECO:0000256" key="3">
    <source>
        <dbReference type="ARBA" id="ARBA00023054"/>
    </source>
</evidence>
<feature type="domain" description="RWP-RK" evidence="8">
    <location>
        <begin position="57"/>
        <end position="149"/>
    </location>
</feature>
<keyword evidence="3" id="KW-0175">Coiled coil</keyword>
<protein>
    <recommendedName>
        <fullName evidence="8">RWP-RK domain-containing protein</fullName>
    </recommendedName>
</protein>
<evidence type="ECO:0000256" key="2">
    <source>
        <dbReference type="ARBA" id="ARBA00023015"/>
    </source>
</evidence>
<keyword evidence="2" id="KW-0805">Transcription regulation</keyword>
<feature type="compositionally biased region" description="Low complexity" evidence="7">
    <location>
        <begin position="218"/>
        <end position="231"/>
    </location>
</feature>
<keyword evidence="6" id="KW-0539">Nucleus</keyword>
<dbReference type="PANTHER" id="PTHR46373">
    <property type="entry name" value="PROTEIN RKD4"/>
    <property type="match status" value="1"/>
</dbReference>
<sequence length="270" mass="30693">MDSYHTGRLNSDPLYASLNIIDHHFPDDFHGMDKFGNQQSWARDHRRVPTAPERSDRKSSRKMRDNCKSATESNNSVAEFLTWEIISKYFYMPIARAAEELNIGLTLFKKRCRELGVGRWPHRKLMSIKSLIKNEMEEGGVNNRAVEKATIRSAIQELESQRKMMEAMPEVELEAQTKRLRQACFKANYKKRRLMIMSNEALADSNGSVSSSKDRESTTSSMANVSFSSSSMPGRDVGALACGLEESDELQSLLFDALSPSEWSFLSDFI</sequence>
<evidence type="ECO:0000313" key="9">
    <source>
        <dbReference type="EnsemblPlants" id="Kaladp0048s0085.1.v1.1"/>
    </source>
</evidence>
<dbReference type="Gramene" id="Kaladp0048s0085.1.v1.1">
    <property type="protein sequence ID" value="Kaladp0048s0085.1.v1.1"/>
    <property type="gene ID" value="Kaladp0048s0085.v1.1"/>
</dbReference>
<evidence type="ECO:0000256" key="1">
    <source>
        <dbReference type="ARBA" id="ARBA00004049"/>
    </source>
</evidence>
<dbReference type="InterPro" id="IPR003035">
    <property type="entry name" value="RWP-RK_dom"/>
</dbReference>
<evidence type="ECO:0000256" key="6">
    <source>
        <dbReference type="ARBA" id="ARBA00023242"/>
    </source>
</evidence>
<evidence type="ECO:0000256" key="5">
    <source>
        <dbReference type="ARBA" id="ARBA00023163"/>
    </source>
</evidence>
<dbReference type="AlphaFoldDB" id="A0A7N0ZY07"/>
<dbReference type="EnsemblPlants" id="Kaladp0048s0085.1.v1.1">
    <property type="protein sequence ID" value="Kaladp0048s0085.1.v1.1"/>
    <property type="gene ID" value="Kaladp0048s0085.v1.1"/>
</dbReference>
<keyword evidence="10" id="KW-1185">Reference proteome</keyword>
<evidence type="ECO:0000256" key="7">
    <source>
        <dbReference type="SAM" id="MobiDB-lite"/>
    </source>
</evidence>
<organism evidence="9 10">
    <name type="scientific">Kalanchoe fedtschenkoi</name>
    <name type="common">Lavender scallops</name>
    <name type="synonym">South American air plant</name>
    <dbReference type="NCBI Taxonomy" id="63787"/>
    <lineage>
        <taxon>Eukaryota</taxon>
        <taxon>Viridiplantae</taxon>
        <taxon>Streptophyta</taxon>
        <taxon>Embryophyta</taxon>
        <taxon>Tracheophyta</taxon>
        <taxon>Spermatophyta</taxon>
        <taxon>Magnoliopsida</taxon>
        <taxon>eudicotyledons</taxon>
        <taxon>Gunneridae</taxon>
        <taxon>Pentapetalae</taxon>
        <taxon>Saxifragales</taxon>
        <taxon>Crassulaceae</taxon>
        <taxon>Kalanchoe</taxon>
    </lineage>
</organism>
<keyword evidence="5" id="KW-0804">Transcription</keyword>
<name>A0A7N0ZY07_KALFE</name>
<dbReference type="InterPro" id="IPR044607">
    <property type="entry name" value="RKD-like"/>
</dbReference>
<dbReference type="Pfam" id="PF02042">
    <property type="entry name" value="RWP-RK"/>
    <property type="match status" value="1"/>
</dbReference>
<dbReference type="GO" id="GO:0003677">
    <property type="term" value="F:DNA binding"/>
    <property type="evidence" value="ECO:0007669"/>
    <property type="project" value="UniProtKB-KW"/>
</dbReference>
<dbReference type="PROSITE" id="PS51519">
    <property type="entry name" value="RWP_RK"/>
    <property type="match status" value="1"/>
</dbReference>
<comment type="function">
    <text evidence="1">Putative transcription factor.</text>
</comment>
<dbReference type="GO" id="GO:0003700">
    <property type="term" value="F:DNA-binding transcription factor activity"/>
    <property type="evidence" value="ECO:0007669"/>
    <property type="project" value="InterPro"/>
</dbReference>
<feature type="region of interest" description="Disordered" evidence="7">
    <location>
        <begin position="204"/>
        <end position="234"/>
    </location>
</feature>
<reference evidence="9" key="1">
    <citation type="submission" date="2021-01" db="UniProtKB">
        <authorList>
            <consortium name="EnsemblPlants"/>
        </authorList>
    </citation>
    <scope>IDENTIFICATION</scope>
</reference>
<evidence type="ECO:0000259" key="8">
    <source>
        <dbReference type="PROSITE" id="PS51519"/>
    </source>
</evidence>
<dbReference type="Proteomes" id="UP000594263">
    <property type="component" value="Unplaced"/>
</dbReference>
<evidence type="ECO:0000313" key="10">
    <source>
        <dbReference type="Proteomes" id="UP000594263"/>
    </source>
</evidence>
<evidence type="ECO:0000256" key="4">
    <source>
        <dbReference type="ARBA" id="ARBA00023125"/>
    </source>
</evidence>